<evidence type="ECO:0000313" key="3">
    <source>
        <dbReference type="Proteomes" id="UP001497600"/>
    </source>
</evidence>
<accession>A0ABP0E8N2</accession>
<feature type="signal peptide" evidence="1">
    <location>
        <begin position="1"/>
        <end position="18"/>
    </location>
</feature>
<keyword evidence="3" id="KW-1185">Reference proteome</keyword>
<evidence type="ECO:0000313" key="2">
    <source>
        <dbReference type="EMBL" id="CAK7895459.1"/>
    </source>
</evidence>
<reference evidence="2 3" key="1">
    <citation type="submission" date="2024-01" db="EMBL/GenBank/DDBJ databases">
        <authorList>
            <consortium name="Genoscope - CEA"/>
            <person name="William W."/>
        </authorList>
    </citation>
    <scope>NUCLEOTIDE SEQUENCE [LARGE SCALE GENOMIC DNA]</scope>
    <source>
        <strain evidence="2 3">29B2s-10</strain>
    </source>
</reference>
<proteinExistence type="predicted"/>
<evidence type="ECO:0000256" key="1">
    <source>
        <dbReference type="SAM" id="SignalP"/>
    </source>
</evidence>
<feature type="chain" id="PRO_5046412931" evidence="1">
    <location>
        <begin position="19"/>
        <end position="226"/>
    </location>
</feature>
<dbReference type="Proteomes" id="UP001497600">
    <property type="component" value="Chromosome B"/>
</dbReference>
<organism evidence="2 3">
    <name type="scientific">[Candida] anglica</name>
    <dbReference type="NCBI Taxonomy" id="148631"/>
    <lineage>
        <taxon>Eukaryota</taxon>
        <taxon>Fungi</taxon>
        <taxon>Dikarya</taxon>
        <taxon>Ascomycota</taxon>
        <taxon>Saccharomycotina</taxon>
        <taxon>Pichiomycetes</taxon>
        <taxon>Debaryomycetaceae</taxon>
        <taxon>Kurtzmaniella</taxon>
    </lineage>
</organism>
<sequence length="226" mass="25030">MKLQFKKLLVIVPLIVQAQTIPKDDKEAQVSSSSSNLSFMSTSNWWPFDRGDSSSSSHLSLVSTLTSILADVAKIITLQNIQIMESKTAIEEEPTETKQPIEVVEKRDLVDDLLVKVFTALKDSGLVTSIVKMSLTDDEVRPAITEITIDLIEADVIPYEEVFVALKDSGLAVDVIRNILLDPETREGAVLLIREMVPELMKPTPVTSLNSIESIHAISYNNTSQY</sequence>
<gene>
    <name evidence="2" type="ORF">CAAN4_B00386</name>
</gene>
<dbReference type="EMBL" id="OZ004254">
    <property type="protein sequence ID" value="CAK7895459.1"/>
    <property type="molecule type" value="Genomic_DNA"/>
</dbReference>
<protein>
    <submittedName>
        <fullName evidence="2">Uncharacterized protein</fullName>
    </submittedName>
</protein>
<name>A0ABP0E8N2_9ASCO</name>
<keyword evidence="1" id="KW-0732">Signal</keyword>